<comment type="caution">
    <text evidence="1">The sequence shown here is derived from an EMBL/GenBank/DDBJ whole genome shotgun (WGS) entry which is preliminary data.</text>
</comment>
<protein>
    <submittedName>
        <fullName evidence="1">Uncharacterized protein</fullName>
    </submittedName>
</protein>
<dbReference type="Proteomes" id="UP000316142">
    <property type="component" value="Unassembled WGS sequence"/>
</dbReference>
<evidence type="ECO:0000313" key="1">
    <source>
        <dbReference type="EMBL" id="TPV30161.1"/>
    </source>
</evidence>
<evidence type="ECO:0000313" key="2">
    <source>
        <dbReference type="Proteomes" id="UP000316142"/>
    </source>
</evidence>
<sequence length="218" mass="24707">MGFLAELSSFLHSIPEWLSSFITALIGAVIGGWFTLKGVDREATITRKEAERDSLELQLSVLKGIKGEISTLLVLYDKRMKVHIENIRPGNMLLLGFPIGDDNFTFYEQNAKFIAKLNDEPRDSIINIYTYARSLIQSFKGNNQLIVEHEKILLGMADKNNNADYYQRLYAAKQEVMIDYAQGIKAIDGEVRESISNGFANIDQEIVRLEDKLKNLSL</sequence>
<dbReference type="RefSeq" id="WP_140923191.1">
    <property type="nucleotide sequence ID" value="NZ_VHIZ01000027.1"/>
</dbReference>
<reference evidence="1 2" key="1">
    <citation type="submission" date="2019-06" db="EMBL/GenBank/DDBJ databases">
        <title>Taxogenomics and systematics of the genus Pantoea.</title>
        <authorList>
            <person name="Tambong J.T."/>
        </authorList>
    </citation>
    <scope>NUCLEOTIDE SEQUENCE [LARGE SCALE GENOMIC DNA]</scope>
    <source>
        <strain evidence="1 2">LMG 2558</strain>
    </source>
</reference>
<name>A0ABY2ZEZ2_9GAMM</name>
<dbReference type="EMBL" id="VHIZ01000027">
    <property type="protein sequence ID" value="TPV30161.1"/>
    <property type="molecule type" value="Genomic_DNA"/>
</dbReference>
<gene>
    <name evidence="1" type="ORF">FJW00_04970</name>
</gene>
<accession>A0ABY2ZEZ2</accession>
<organism evidence="1 2">
    <name type="scientific">Pantoea anthophila</name>
    <dbReference type="NCBI Taxonomy" id="470931"/>
    <lineage>
        <taxon>Bacteria</taxon>
        <taxon>Pseudomonadati</taxon>
        <taxon>Pseudomonadota</taxon>
        <taxon>Gammaproteobacteria</taxon>
        <taxon>Enterobacterales</taxon>
        <taxon>Erwiniaceae</taxon>
        <taxon>Pantoea</taxon>
    </lineage>
</organism>
<proteinExistence type="predicted"/>
<keyword evidence="2" id="KW-1185">Reference proteome</keyword>